<feature type="binding site" evidence="5">
    <location>
        <position position="127"/>
    </location>
    <ligand>
        <name>Cu cation</name>
        <dbReference type="ChEBI" id="CHEBI:23378"/>
    </ligand>
</feature>
<evidence type="ECO:0000256" key="5">
    <source>
        <dbReference type="PIRSR" id="PIRSR602386-1"/>
    </source>
</evidence>
<dbReference type="Gene3D" id="2.60.40.420">
    <property type="entry name" value="Cupredoxins - blue copper proteins"/>
    <property type="match status" value="1"/>
</dbReference>
<protein>
    <submittedName>
        <fullName evidence="7">Metal-binding protein</fullName>
    </submittedName>
</protein>
<dbReference type="InterPro" id="IPR028096">
    <property type="entry name" value="EfeO_Cupredoxin"/>
</dbReference>
<keyword evidence="5" id="KW-0186">Copper</keyword>
<comment type="subcellular location">
    <subcellularLocation>
        <location evidence="1">Periplasm</location>
    </subcellularLocation>
</comment>
<evidence type="ECO:0000259" key="6">
    <source>
        <dbReference type="Pfam" id="PF13473"/>
    </source>
</evidence>
<dbReference type="SUPFAM" id="SSF49503">
    <property type="entry name" value="Cupredoxins"/>
    <property type="match status" value="1"/>
</dbReference>
<dbReference type="InterPro" id="IPR008972">
    <property type="entry name" value="Cupredoxin"/>
</dbReference>
<feature type="binding site" evidence="5">
    <location>
        <position position="121"/>
    </location>
    <ligand>
        <name>Cu cation</name>
        <dbReference type="ChEBI" id="CHEBI:23378"/>
    </ligand>
</feature>
<dbReference type="AlphaFoldDB" id="A0A8J3N5R0"/>
<evidence type="ECO:0000313" key="7">
    <source>
        <dbReference type="EMBL" id="GHO99354.1"/>
    </source>
</evidence>
<evidence type="ECO:0000313" key="8">
    <source>
        <dbReference type="Proteomes" id="UP000597444"/>
    </source>
</evidence>
<dbReference type="PANTHER" id="PTHR36507:SF1">
    <property type="entry name" value="BLL1555 PROTEIN"/>
    <property type="match status" value="1"/>
</dbReference>
<dbReference type="GO" id="GO:0005507">
    <property type="term" value="F:copper ion binding"/>
    <property type="evidence" value="ECO:0007669"/>
    <property type="project" value="InterPro"/>
</dbReference>
<sequence>MSTVLSLSFRHLRWLWCVLALTTAVLLSLAACVGGTHTTPAGAAPAQTVSTVKIVEVNDKYMFDPTTLTIKKGSQVLWTNMSDASHTVTSNTGAFQTHGTLAEKQTFRFTFTTAGAFMYHCTVHPYMKATIIVTS</sequence>
<dbReference type="InterPro" id="IPR002386">
    <property type="entry name" value="Amicyanin/Pseudoazurin"/>
</dbReference>
<dbReference type="PANTHER" id="PTHR36507">
    <property type="entry name" value="BLL1555 PROTEIN"/>
    <property type="match status" value="1"/>
</dbReference>
<comment type="caution">
    <text evidence="7">The sequence shown here is derived from an EMBL/GenBank/DDBJ whole genome shotgun (WGS) entry which is preliminary data.</text>
</comment>
<dbReference type="Proteomes" id="UP000597444">
    <property type="component" value="Unassembled WGS sequence"/>
</dbReference>
<feature type="binding site" evidence="5">
    <location>
        <position position="124"/>
    </location>
    <ligand>
        <name>Cu cation</name>
        <dbReference type="ChEBI" id="CHEBI:23378"/>
    </ligand>
</feature>
<comment type="cofactor">
    <cofactor evidence="5">
        <name>Cu cation</name>
        <dbReference type="ChEBI" id="CHEBI:23378"/>
    </cofactor>
    <text evidence="5">Binds 1 copper ion per subunit.</text>
</comment>
<keyword evidence="4" id="KW-0249">Electron transport</keyword>
<evidence type="ECO:0000256" key="4">
    <source>
        <dbReference type="ARBA" id="ARBA00022982"/>
    </source>
</evidence>
<keyword evidence="2" id="KW-0813">Transport</keyword>
<dbReference type="PRINTS" id="PR00155">
    <property type="entry name" value="AMICYANIN"/>
</dbReference>
<gene>
    <name evidence="7" type="ORF">KSF_094020</name>
</gene>
<evidence type="ECO:0000256" key="3">
    <source>
        <dbReference type="ARBA" id="ARBA00022764"/>
    </source>
</evidence>
<proteinExistence type="predicted"/>
<dbReference type="Pfam" id="PF13473">
    <property type="entry name" value="Cupredoxin_1"/>
    <property type="match status" value="1"/>
</dbReference>
<keyword evidence="8" id="KW-1185">Reference proteome</keyword>
<name>A0A8J3N5R0_9CHLR</name>
<dbReference type="InterPro" id="IPR052721">
    <property type="entry name" value="ET_Amicyanin"/>
</dbReference>
<evidence type="ECO:0000256" key="2">
    <source>
        <dbReference type="ARBA" id="ARBA00022448"/>
    </source>
</evidence>
<dbReference type="RefSeq" id="WP_220210000.1">
    <property type="nucleotide sequence ID" value="NZ_BNJK01000002.1"/>
</dbReference>
<dbReference type="EMBL" id="BNJK01000002">
    <property type="protein sequence ID" value="GHO99354.1"/>
    <property type="molecule type" value="Genomic_DNA"/>
</dbReference>
<keyword evidence="5" id="KW-0479">Metal-binding</keyword>
<feature type="binding site" evidence="5">
    <location>
        <position position="86"/>
    </location>
    <ligand>
        <name>Cu cation</name>
        <dbReference type="ChEBI" id="CHEBI:23378"/>
    </ligand>
</feature>
<reference evidence="7" key="1">
    <citation type="submission" date="2020-10" db="EMBL/GenBank/DDBJ databases">
        <title>Taxonomic study of unclassified bacteria belonging to the class Ktedonobacteria.</title>
        <authorList>
            <person name="Yabe S."/>
            <person name="Wang C.M."/>
            <person name="Zheng Y."/>
            <person name="Sakai Y."/>
            <person name="Cavaletti L."/>
            <person name="Monciardini P."/>
            <person name="Donadio S."/>
        </authorList>
    </citation>
    <scope>NUCLEOTIDE SEQUENCE</scope>
    <source>
        <strain evidence="7">ID150040</strain>
    </source>
</reference>
<keyword evidence="3" id="KW-0574">Periplasm</keyword>
<dbReference type="GO" id="GO:0042597">
    <property type="term" value="C:periplasmic space"/>
    <property type="evidence" value="ECO:0007669"/>
    <property type="project" value="UniProtKB-SubCell"/>
</dbReference>
<evidence type="ECO:0000256" key="1">
    <source>
        <dbReference type="ARBA" id="ARBA00004418"/>
    </source>
</evidence>
<feature type="domain" description="EfeO-type cupredoxin-like" evidence="6">
    <location>
        <begin position="40"/>
        <end position="133"/>
    </location>
</feature>
<accession>A0A8J3N5R0</accession>
<dbReference type="GO" id="GO:0009055">
    <property type="term" value="F:electron transfer activity"/>
    <property type="evidence" value="ECO:0007669"/>
    <property type="project" value="InterPro"/>
</dbReference>
<organism evidence="7 8">
    <name type="scientific">Reticulibacter mediterranei</name>
    <dbReference type="NCBI Taxonomy" id="2778369"/>
    <lineage>
        <taxon>Bacteria</taxon>
        <taxon>Bacillati</taxon>
        <taxon>Chloroflexota</taxon>
        <taxon>Ktedonobacteria</taxon>
        <taxon>Ktedonobacterales</taxon>
        <taxon>Reticulibacteraceae</taxon>
        <taxon>Reticulibacter</taxon>
    </lineage>
</organism>